<evidence type="ECO:0000256" key="1">
    <source>
        <dbReference type="SAM" id="SignalP"/>
    </source>
</evidence>
<gene>
    <name evidence="2" type="ORF">IRJ18_19015</name>
</gene>
<feature type="chain" id="PRO_5046462868" evidence="1">
    <location>
        <begin position="24"/>
        <end position="426"/>
    </location>
</feature>
<feature type="signal peptide" evidence="1">
    <location>
        <begin position="1"/>
        <end position="23"/>
    </location>
</feature>
<accession>A0ABR9XN81</accession>
<evidence type="ECO:0000313" key="2">
    <source>
        <dbReference type="EMBL" id="MBE9668470.1"/>
    </source>
</evidence>
<comment type="caution">
    <text evidence="2">The sequence shown here is derived from an EMBL/GenBank/DDBJ whole genome shotgun (WGS) entry which is preliminary data.</text>
</comment>
<organism evidence="2 3">
    <name type="scientific">Mucilaginibacter boryungensis</name>
    <dbReference type="NCBI Taxonomy" id="768480"/>
    <lineage>
        <taxon>Bacteria</taxon>
        <taxon>Pseudomonadati</taxon>
        <taxon>Bacteroidota</taxon>
        <taxon>Sphingobacteriia</taxon>
        <taxon>Sphingobacteriales</taxon>
        <taxon>Sphingobacteriaceae</taxon>
        <taxon>Mucilaginibacter</taxon>
    </lineage>
</organism>
<sequence>MKIKFVAAIFSVWFVLFAVYAFAQNGISITGKIKAAEDQQPLNGVSIGIDRKGTGTATNSNGQFVLIIPAANIRDTLKISSIGYQTQYLPVESLRDGQQLTISLKTNNVQLQEVTVQYHDPLKVIAKAIASIPDNYINHPHVLRGFYRMYTANGTEPLELSEAVFDVYNFGYGDKRADLFKLVKARDEKNDRDFRSLELSQKPNTIFNYDVVNHLAASGFLSEEGIKNHKFEITGIIDVKGYPAFEFQFKEKPGVEDRTYRGKFYIDTKTYAFLYFDYGLSPDGLKNSLLGNFADRILTRVAGIEVTMKRDRTKVGYQKVGDKWVLSDVVGDDNLYIKGTTTTNVNYDLTAKVKFNYQVTAVDTAPGSSFDKQLKRHESINAHDSDAGAEFWKDYNILLADQNTEDIFTHIRDVNKQVTMNAKEKK</sequence>
<dbReference type="Gene3D" id="2.60.40.1120">
    <property type="entry name" value="Carboxypeptidase-like, regulatory domain"/>
    <property type="match status" value="1"/>
</dbReference>
<dbReference type="SUPFAM" id="SSF49464">
    <property type="entry name" value="Carboxypeptidase regulatory domain-like"/>
    <property type="match status" value="1"/>
</dbReference>
<name>A0ABR9XN81_9SPHI</name>
<reference evidence="2 3" key="1">
    <citation type="submission" date="2020-10" db="EMBL/GenBank/DDBJ databases">
        <title>Mucilaginibacter mali sp. nov., isolated from rhizosphere soil of apple orchard.</title>
        <authorList>
            <person name="Lee J.-S."/>
            <person name="Kim H.S."/>
            <person name="Kim J.-S."/>
        </authorList>
    </citation>
    <scope>NUCLEOTIDE SEQUENCE [LARGE SCALE GENOMIC DNA]</scope>
    <source>
        <strain evidence="2 3">KCTC 23157</strain>
    </source>
</reference>
<keyword evidence="1" id="KW-0732">Signal</keyword>
<dbReference type="Pfam" id="PF13715">
    <property type="entry name" value="CarbopepD_reg_2"/>
    <property type="match status" value="1"/>
</dbReference>
<dbReference type="RefSeq" id="WP_194107871.1">
    <property type="nucleotide sequence ID" value="NZ_JADFFM010000002.1"/>
</dbReference>
<keyword evidence="3" id="KW-1185">Reference proteome</keyword>
<dbReference type="InterPro" id="IPR008969">
    <property type="entry name" value="CarboxyPept-like_regulatory"/>
</dbReference>
<protein>
    <submittedName>
        <fullName evidence="2">Carboxypeptidase-like regulatory domain-containing protein</fullName>
    </submittedName>
</protein>
<evidence type="ECO:0000313" key="3">
    <source>
        <dbReference type="Proteomes" id="UP000632774"/>
    </source>
</evidence>
<dbReference type="Proteomes" id="UP000632774">
    <property type="component" value="Unassembled WGS sequence"/>
</dbReference>
<proteinExistence type="predicted"/>
<dbReference type="EMBL" id="JADFFM010000002">
    <property type="protein sequence ID" value="MBE9668470.1"/>
    <property type="molecule type" value="Genomic_DNA"/>
</dbReference>